<dbReference type="Proteomes" id="UP000535511">
    <property type="component" value="Unassembled WGS sequence"/>
</dbReference>
<dbReference type="AlphaFoldDB" id="A0A7Y9E6V2"/>
<reference evidence="1 2" key="1">
    <citation type="submission" date="2020-07" db="EMBL/GenBank/DDBJ databases">
        <title>Sequencing the genomes of 1000 actinobacteria strains.</title>
        <authorList>
            <person name="Klenk H.-P."/>
        </authorList>
    </citation>
    <scope>NUCLEOTIDE SEQUENCE [LARGE SCALE GENOMIC DNA]</scope>
    <source>
        <strain evidence="1 2">DSM 21350</strain>
    </source>
</reference>
<evidence type="ECO:0000313" key="1">
    <source>
        <dbReference type="EMBL" id="NYD42225.1"/>
    </source>
</evidence>
<name>A0A7Y9E6V2_9ACTN</name>
<evidence type="ECO:0000313" key="2">
    <source>
        <dbReference type="Proteomes" id="UP000535511"/>
    </source>
</evidence>
<protein>
    <submittedName>
        <fullName evidence="1">Uncharacterized protein</fullName>
    </submittedName>
</protein>
<accession>A0A7Y9E6V2</accession>
<gene>
    <name evidence="1" type="ORF">BJZ21_002308</name>
</gene>
<sequence length="55" mass="5945">MAVRDLAEQAAATERCLLALADRLRADSGFVTLDVVRAMTSSSPWELAVGQPPTW</sequence>
<proteinExistence type="predicted"/>
<organism evidence="1 2">
    <name type="scientific">Nocardioides panaciterrulae</name>
    <dbReference type="NCBI Taxonomy" id="661492"/>
    <lineage>
        <taxon>Bacteria</taxon>
        <taxon>Bacillati</taxon>
        <taxon>Actinomycetota</taxon>
        <taxon>Actinomycetes</taxon>
        <taxon>Propionibacteriales</taxon>
        <taxon>Nocardioidaceae</taxon>
        <taxon>Nocardioides</taxon>
    </lineage>
</organism>
<keyword evidence="2" id="KW-1185">Reference proteome</keyword>
<dbReference type="EMBL" id="JACCBG010000001">
    <property type="protein sequence ID" value="NYD42225.1"/>
    <property type="molecule type" value="Genomic_DNA"/>
</dbReference>
<comment type="caution">
    <text evidence="1">The sequence shown here is derived from an EMBL/GenBank/DDBJ whole genome shotgun (WGS) entry which is preliminary data.</text>
</comment>